<feature type="transmembrane region" description="Helical" evidence="7">
    <location>
        <begin position="774"/>
        <end position="797"/>
    </location>
</feature>
<proteinExistence type="inferred from homology"/>
<reference evidence="9 10" key="1">
    <citation type="submission" date="2020-08" db="EMBL/GenBank/DDBJ databases">
        <title>Sequencing the genomes of 1000 actinobacteria strains.</title>
        <authorList>
            <person name="Klenk H.-P."/>
        </authorList>
    </citation>
    <scope>NUCLEOTIDE SEQUENCE [LARGE SCALE GENOMIC DNA]</scope>
    <source>
        <strain evidence="9 10">DSM 44551</strain>
    </source>
</reference>
<evidence type="ECO:0000313" key="10">
    <source>
        <dbReference type="Proteomes" id="UP000572635"/>
    </source>
</evidence>
<feature type="transmembrane region" description="Helical" evidence="7">
    <location>
        <begin position="688"/>
        <end position="711"/>
    </location>
</feature>
<keyword evidence="3 7" id="KW-0812">Transmembrane</keyword>
<evidence type="ECO:0000256" key="3">
    <source>
        <dbReference type="ARBA" id="ARBA00022692"/>
    </source>
</evidence>
<evidence type="ECO:0000256" key="6">
    <source>
        <dbReference type="ARBA" id="ARBA00038076"/>
    </source>
</evidence>
<organism evidence="9 10">
    <name type="scientific">Nocardiopsis composta</name>
    <dbReference type="NCBI Taxonomy" id="157465"/>
    <lineage>
        <taxon>Bacteria</taxon>
        <taxon>Bacillati</taxon>
        <taxon>Actinomycetota</taxon>
        <taxon>Actinomycetes</taxon>
        <taxon>Streptosporangiales</taxon>
        <taxon>Nocardiopsidaceae</taxon>
        <taxon>Nocardiopsis</taxon>
    </lineage>
</organism>
<feature type="transmembrane region" description="Helical" evidence="7">
    <location>
        <begin position="247"/>
        <end position="273"/>
    </location>
</feature>
<dbReference type="Proteomes" id="UP000572635">
    <property type="component" value="Unassembled WGS sequence"/>
</dbReference>
<dbReference type="GO" id="GO:0005886">
    <property type="term" value="C:plasma membrane"/>
    <property type="evidence" value="ECO:0007669"/>
    <property type="project" value="UniProtKB-SubCell"/>
</dbReference>
<keyword evidence="5 7" id="KW-0472">Membrane</keyword>
<keyword evidence="2" id="KW-1003">Cell membrane</keyword>
<dbReference type="EMBL" id="JACHDB010000001">
    <property type="protein sequence ID" value="MBB5431797.1"/>
    <property type="molecule type" value="Genomic_DNA"/>
</dbReference>
<accession>A0A7W8QJV1</accession>
<comment type="subcellular location">
    <subcellularLocation>
        <location evidence="1">Cell membrane</location>
        <topology evidence="1">Multi-pass membrane protein</topology>
    </subcellularLocation>
</comment>
<dbReference type="Pfam" id="PF02687">
    <property type="entry name" value="FtsX"/>
    <property type="match status" value="2"/>
</dbReference>
<comment type="similarity">
    <text evidence="6">Belongs to the ABC-4 integral membrane protein family.</text>
</comment>
<evidence type="ECO:0000256" key="4">
    <source>
        <dbReference type="ARBA" id="ARBA00022989"/>
    </source>
</evidence>
<keyword evidence="10" id="KW-1185">Reference proteome</keyword>
<name>A0A7W8QJV1_9ACTN</name>
<feature type="transmembrane region" description="Helical" evidence="7">
    <location>
        <begin position="408"/>
        <end position="427"/>
    </location>
</feature>
<feature type="transmembrane region" description="Helical" evidence="7">
    <location>
        <begin position="338"/>
        <end position="359"/>
    </location>
</feature>
<comment type="caution">
    <text evidence="9">The sequence shown here is derived from an EMBL/GenBank/DDBJ whole genome shotgun (WGS) entry which is preliminary data.</text>
</comment>
<sequence length="814" mass="82031">MFGYAWAQIRANPARLSAVLLAIVLGTLFLAATAVFTATSAAGLRAVAAAPLTAADVVVDRAPESTDPGADWPAQLAGHPDVTAVAPVHARTVQFVTGDMRGTASVYSVADRPELRWFDLAEGEWPSAADEVVADLPTLEAAGLSVGDSVRLLSEGGEETRVTVVGAADIGFRPLTGVQYQLYASEGFFSGEVPVSATARTGEGASADAVVESLAGTLPDGLEPMTAREQADQAADRFAGGSQQLELILLAFALIALLAATMVIANTFAILLAQRRRDTALLRLVGADRSQVRNLVVTEASIIGSAGSAVGVAGGVGVGYAGASLMGLTGGGLQLSPLGLAGAFLLGVVTTVCAAWFPARRAAAVAPIEALRSAPVQGGVRFRAVHAVGLGVAALGAAVMALGILGGVLLPVIGGGFFAAIGLLLGLRYVISWLIGRADLVLERFGGVAELAGANLRRNTGRAATATLALVLGLGLITALITAAGTGRATIDSDLRDRYPVDVSARVDSGSVSAETVDMVRRIDELALVEAVRTGHAAIGGLGESTLVGISEETARAAGADALATGDPEVPAVLVSGEQMKALGAGDGDTVELVIDGDPHTFIVYESALATASGTAAPVVRDDVLDAVLPGGERGMVWGLAAPGADGEALADQMSLVAGADPEIALSGALSERLDITEVLDILVNLSLAMLIVTVVISSLGVANTLSLSVLERTRESALLRALGLTRGGLKGTLAVEAAVIALLGALLGTLLGVPYGLLGVKAVIGETAPLVVALPWAGLALVLAAAVLIGLAATLLPARRVARIAPAEGLSND</sequence>
<evidence type="ECO:0000256" key="7">
    <source>
        <dbReference type="SAM" id="Phobius"/>
    </source>
</evidence>
<dbReference type="InterPro" id="IPR003838">
    <property type="entry name" value="ABC3_permease_C"/>
</dbReference>
<gene>
    <name evidence="9" type="ORF">HDA36_001881</name>
</gene>
<feature type="domain" description="ABC3 transporter permease C-terminal" evidence="8">
    <location>
        <begin position="689"/>
        <end position="807"/>
    </location>
</feature>
<dbReference type="AlphaFoldDB" id="A0A7W8QJV1"/>
<dbReference type="PANTHER" id="PTHR30572:SF4">
    <property type="entry name" value="ABC TRANSPORTER PERMEASE YTRF"/>
    <property type="match status" value="1"/>
</dbReference>
<feature type="transmembrane region" description="Helical" evidence="7">
    <location>
        <begin position="380"/>
        <end position="402"/>
    </location>
</feature>
<evidence type="ECO:0000256" key="2">
    <source>
        <dbReference type="ARBA" id="ARBA00022475"/>
    </source>
</evidence>
<dbReference type="RefSeq" id="WP_184391453.1">
    <property type="nucleotide sequence ID" value="NZ_BAAAJD010000013.1"/>
</dbReference>
<evidence type="ECO:0000259" key="8">
    <source>
        <dbReference type="Pfam" id="PF02687"/>
    </source>
</evidence>
<evidence type="ECO:0000256" key="1">
    <source>
        <dbReference type="ARBA" id="ARBA00004651"/>
    </source>
</evidence>
<feature type="transmembrane region" description="Helical" evidence="7">
    <location>
        <begin position="294"/>
        <end position="318"/>
    </location>
</feature>
<dbReference type="PANTHER" id="PTHR30572">
    <property type="entry name" value="MEMBRANE COMPONENT OF TRANSPORTER-RELATED"/>
    <property type="match status" value="1"/>
</dbReference>
<protein>
    <submittedName>
        <fullName evidence="9">Putative ABC transport system permease protein</fullName>
    </submittedName>
</protein>
<dbReference type="GO" id="GO:0022857">
    <property type="term" value="F:transmembrane transporter activity"/>
    <property type="evidence" value="ECO:0007669"/>
    <property type="project" value="TreeGrafter"/>
</dbReference>
<evidence type="ECO:0000313" key="9">
    <source>
        <dbReference type="EMBL" id="MBB5431797.1"/>
    </source>
</evidence>
<keyword evidence="4 7" id="KW-1133">Transmembrane helix</keyword>
<evidence type="ECO:0000256" key="5">
    <source>
        <dbReference type="ARBA" id="ARBA00023136"/>
    </source>
</evidence>
<feature type="domain" description="ABC3 transporter permease C-terminal" evidence="8">
    <location>
        <begin position="251"/>
        <end position="364"/>
    </location>
</feature>
<feature type="transmembrane region" description="Helical" evidence="7">
    <location>
        <begin position="463"/>
        <end position="485"/>
    </location>
</feature>
<dbReference type="InterPro" id="IPR050250">
    <property type="entry name" value="Macrolide_Exporter_MacB"/>
</dbReference>
<feature type="transmembrane region" description="Helical" evidence="7">
    <location>
        <begin position="732"/>
        <end position="754"/>
    </location>
</feature>